<name>A0A9P5CSP8_CRYP1</name>
<protein>
    <submittedName>
        <fullName evidence="2">Uncharacterized protein</fullName>
    </submittedName>
</protein>
<dbReference type="SUPFAM" id="SSF55729">
    <property type="entry name" value="Acyl-CoA N-acyltransferases (Nat)"/>
    <property type="match status" value="1"/>
</dbReference>
<dbReference type="RefSeq" id="XP_040780780.1">
    <property type="nucleotide sequence ID" value="XM_040922431.1"/>
</dbReference>
<feature type="compositionally biased region" description="Polar residues" evidence="1">
    <location>
        <begin position="280"/>
        <end position="313"/>
    </location>
</feature>
<dbReference type="EMBL" id="MU032344">
    <property type="protein sequence ID" value="KAF3769819.1"/>
    <property type="molecule type" value="Genomic_DNA"/>
</dbReference>
<feature type="region of interest" description="Disordered" evidence="1">
    <location>
        <begin position="175"/>
        <end position="220"/>
    </location>
</feature>
<feature type="compositionally biased region" description="Polar residues" evidence="1">
    <location>
        <begin position="324"/>
        <end position="337"/>
    </location>
</feature>
<sequence>MAPFHRFCKPSHGDDGPEQPGWNGQRHLDHGTALFLEKLKDHAIARKNKGHGKAEPGLNAGLPRHLLRQDDERSVGTPATGLLNTQVSTTAPASVSKPQEQRLHSYLEERASNFYGFKTVFPGESRPQTQTPQHPYDHQPEEHHSGAAVQVVSRRPCNDSFPVAPASSLVVPAGMNRSTHQQPSSSHPPAAPARAYPEPSPKHAVYPNNKGAPQREFPPTPSYTNDMQHDVEFIPTNDRSGNSPAPKGMKTSRWAEAELQMQTTASPHHDNGARLSASTYRVDSPKNTQQETAMHVQEPNNGQKKPANVQPTRVVQPAPIPQQAHRQPSGNHQTKVSQVEHLPQPVKQKWRPKHDYDLESQSLPDTVSSVHFDDDEPVAYFTGSDAGDVPTKDIRGQIADESNLAPTGDGQGWYDQSQFKEFASDDDSWGPSKAWFAESVESWLDNTNKYELPSVWFLTSNIERHEHCDVNTFNGWLNAPVDYPETCMNPLDEIKPQETKRRLTYSSSLKSATNYTKNKRRLDNAEEMHGELVANPQPAQVPAQAQPQAQLVAANSAQAPRGGQMGQQVQAGPSVPMASANLDDYEQTYVKIPCFLRPAEHGDLEQVLTIYNWEVAHGTQAMDTKPLVVQDIRRIFQRCKVSETPFIVVIAGTAEEAVARKEVPARPQGMQPYMQRNSHQDQPEKREQDKVLAFGFITIPDAGLAGDVHHNVGRFQGRLYLYVAHDSRRNGLGRALLCRLTKCCSTMMISMGEYDWYDPTKNKACDVAPFNSRKYSRLFLETASKGKTDPDTKWYAEFLDSEAFTCVSTTDRARKIGYGDGGKWMDTIVWQYDCSDPKHLTEGAAYQSR</sequence>
<reference evidence="2" key="1">
    <citation type="journal article" date="2020" name="Phytopathology">
        <title>Genome sequence of the chestnut blight fungus Cryphonectria parasitica EP155: A fundamental resource for an archetypical invasive plant pathogen.</title>
        <authorList>
            <person name="Crouch J.A."/>
            <person name="Dawe A."/>
            <person name="Aerts A."/>
            <person name="Barry K."/>
            <person name="Churchill A.C.L."/>
            <person name="Grimwood J."/>
            <person name="Hillman B."/>
            <person name="Milgroom M.G."/>
            <person name="Pangilinan J."/>
            <person name="Smith M."/>
            <person name="Salamov A."/>
            <person name="Schmutz J."/>
            <person name="Yadav J."/>
            <person name="Grigoriev I.V."/>
            <person name="Nuss D."/>
        </authorList>
    </citation>
    <scope>NUCLEOTIDE SEQUENCE</scope>
    <source>
        <strain evidence="2">EP155</strain>
    </source>
</reference>
<keyword evidence="3" id="KW-1185">Reference proteome</keyword>
<evidence type="ECO:0000313" key="2">
    <source>
        <dbReference type="EMBL" id="KAF3769819.1"/>
    </source>
</evidence>
<organism evidence="2 3">
    <name type="scientific">Cryphonectria parasitica (strain ATCC 38755 / EP155)</name>
    <dbReference type="NCBI Taxonomy" id="660469"/>
    <lineage>
        <taxon>Eukaryota</taxon>
        <taxon>Fungi</taxon>
        <taxon>Dikarya</taxon>
        <taxon>Ascomycota</taxon>
        <taxon>Pezizomycotina</taxon>
        <taxon>Sordariomycetes</taxon>
        <taxon>Sordariomycetidae</taxon>
        <taxon>Diaporthales</taxon>
        <taxon>Cryphonectriaceae</taxon>
        <taxon>Cryphonectria-Endothia species complex</taxon>
        <taxon>Cryphonectria</taxon>
    </lineage>
</organism>
<feature type="region of interest" description="Disordered" evidence="1">
    <location>
        <begin position="1"/>
        <end position="29"/>
    </location>
</feature>
<dbReference type="Gene3D" id="3.40.630.30">
    <property type="match status" value="1"/>
</dbReference>
<feature type="compositionally biased region" description="Low complexity" evidence="1">
    <location>
        <begin position="183"/>
        <end position="197"/>
    </location>
</feature>
<feature type="region of interest" description="Disordered" evidence="1">
    <location>
        <begin position="120"/>
        <end position="147"/>
    </location>
</feature>
<accession>A0A9P5CSP8</accession>
<gene>
    <name evidence="2" type="ORF">M406DRAFT_348893</name>
</gene>
<dbReference type="Proteomes" id="UP000803844">
    <property type="component" value="Unassembled WGS sequence"/>
</dbReference>
<evidence type="ECO:0000256" key="1">
    <source>
        <dbReference type="SAM" id="MobiDB-lite"/>
    </source>
</evidence>
<dbReference type="GeneID" id="63839560"/>
<dbReference type="OrthoDB" id="2129362at2759"/>
<feature type="region of interest" description="Disordered" evidence="1">
    <location>
        <begin position="280"/>
        <end position="351"/>
    </location>
</feature>
<dbReference type="InterPro" id="IPR016181">
    <property type="entry name" value="Acyl_CoA_acyltransferase"/>
</dbReference>
<comment type="caution">
    <text evidence="2">The sequence shown here is derived from an EMBL/GenBank/DDBJ whole genome shotgun (WGS) entry which is preliminary data.</text>
</comment>
<dbReference type="AlphaFoldDB" id="A0A9P5CSP8"/>
<feature type="compositionally biased region" description="Basic and acidic residues" evidence="1">
    <location>
        <begin position="135"/>
        <end position="145"/>
    </location>
</feature>
<evidence type="ECO:0000313" key="3">
    <source>
        <dbReference type="Proteomes" id="UP000803844"/>
    </source>
</evidence>
<proteinExistence type="predicted"/>